<protein>
    <submittedName>
        <fullName evidence="2">Uncharacterized protein</fullName>
    </submittedName>
</protein>
<gene>
    <name evidence="2" type="ORF">GUJ93_ZPchr0002g25193</name>
</gene>
<name>A0A8J5V542_ZIZPA</name>
<dbReference type="AlphaFoldDB" id="A0A8J5V542"/>
<reference evidence="2" key="1">
    <citation type="journal article" date="2021" name="bioRxiv">
        <title>Whole Genome Assembly and Annotation of Northern Wild Rice, Zizania palustris L., Supports a Whole Genome Duplication in the Zizania Genus.</title>
        <authorList>
            <person name="Haas M."/>
            <person name="Kono T."/>
            <person name="Macchietto M."/>
            <person name="Millas R."/>
            <person name="McGilp L."/>
            <person name="Shao M."/>
            <person name="Duquette J."/>
            <person name="Hirsch C.N."/>
            <person name="Kimball J."/>
        </authorList>
    </citation>
    <scope>NUCLEOTIDE SEQUENCE</scope>
    <source>
        <tissue evidence="2">Fresh leaf tissue</tissue>
    </source>
</reference>
<keyword evidence="3" id="KW-1185">Reference proteome</keyword>
<evidence type="ECO:0000256" key="1">
    <source>
        <dbReference type="SAM" id="MobiDB-lite"/>
    </source>
</evidence>
<comment type="caution">
    <text evidence="2">The sequence shown here is derived from an EMBL/GenBank/DDBJ whole genome shotgun (WGS) entry which is preliminary data.</text>
</comment>
<dbReference type="EMBL" id="JAAALK010000287">
    <property type="protein sequence ID" value="KAG8060182.1"/>
    <property type="molecule type" value="Genomic_DNA"/>
</dbReference>
<reference evidence="2" key="2">
    <citation type="submission" date="2021-02" db="EMBL/GenBank/DDBJ databases">
        <authorList>
            <person name="Kimball J.A."/>
            <person name="Haas M.W."/>
            <person name="Macchietto M."/>
            <person name="Kono T."/>
            <person name="Duquette J."/>
            <person name="Shao M."/>
        </authorList>
    </citation>
    <scope>NUCLEOTIDE SEQUENCE</scope>
    <source>
        <tissue evidence="2">Fresh leaf tissue</tissue>
    </source>
</reference>
<feature type="region of interest" description="Disordered" evidence="1">
    <location>
        <begin position="78"/>
        <end position="99"/>
    </location>
</feature>
<evidence type="ECO:0000313" key="3">
    <source>
        <dbReference type="Proteomes" id="UP000729402"/>
    </source>
</evidence>
<evidence type="ECO:0000313" key="2">
    <source>
        <dbReference type="EMBL" id="KAG8060182.1"/>
    </source>
</evidence>
<sequence>MGRQGRGQKSGGPASQRQEEEEKEAAPALLRLPICRPKGQSRVPIPPQLAPPAVQHTKRKRDEAQNCRLLPEISWNSALGDGNSGAEIPNGYQTIIATR</sequence>
<feature type="compositionally biased region" description="Gly residues" evidence="1">
    <location>
        <begin position="1"/>
        <end position="10"/>
    </location>
</feature>
<feature type="region of interest" description="Disordered" evidence="1">
    <location>
        <begin position="1"/>
        <end position="63"/>
    </location>
</feature>
<accession>A0A8J5V542</accession>
<dbReference type="Proteomes" id="UP000729402">
    <property type="component" value="Unassembled WGS sequence"/>
</dbReference>
<proteinExistence type="predicted"/>
<organism evidence="2 3">
    <name type="scientific">Zizania palustris</name>
    <name type="common">Northern wild rice</name>
    <dbReference type="NCBI Taxonomy" id="103762"/>
    <lineage>
        <taxon>Eukaryota</taxon>
        <taxon>Viridiplantae</taxon>
        <taxon>Streptophyta</taxon>
        <taxon>Embryophyta</taxon>
        <taxon>Tracheophyta</taxon>
        <taxon>Spermatophyta</taxon>
        <taxon>Magnoliopsida</taxon>
        <taxon>Liliopsida</taxon>
        <taxon>Poales</taxon>
        <taxon>Poaceae</taxon>
        <taxon>BOP clade</taxon>
        <taxon>Oryzoideae</taxon>
        <taxon>Oryzeae</taxon>
        <taxon>Zizaniinae</taxon>
        <taxon>Zizania</taxon>
    </lineage>
</organism>